<dbReference type="Proteomes" id="UP000095605">
    <property type="component" value="Unassembled WGS sequence"/>
</dbReference>
<keyword evidence="2" id="KW-0539">Nucleus</keyword>
<accession>A0A1E5RSI1</accession>
<evidence type="ECO:0000256" key="2">
    <source>
        <dbReference type="ARBA" id="ARBA00023242"/>
    </source>
</evidence>
<keyword evidence="6" id="KW-1185">Reference proteome</keyword>
<dbReference type="PANTHER" id="PTHR15245">
    <property type="entry name" value="SYMPLEKIN-RELATED"/>
    <property type="match status" value="1"/>
</dbReference>
<evidence type="ECO:0000313" key="5">
    <source>
        <dbReference type="EMBL" id="OEJ89849.1"/>
    </source>
</evidence>
<name>A0A1E5RSI1_9ASCO</name>
<dbReference type="GO" id="GO:0005847">
    <property type="term" value="C:mRNA cleavage and polyadenylation specificity factor complex"/>
    <property type="evidence" value="ECO:0007669"/>
    <property type="project" value="TreeGrafter"/>
</dbReference>
<evidence type="ECO:0000256" key="1">
    <source>
        <dbReference type="ARBA" id="ARBA00004123"/>
    </source>
</evidence>
<dbReference type="InterPro" id="IPR021850">
    <property type="entry name" value="Symplekin/Pta1"/>
</dbReference>
<comment type="caution">
    <text evidence="5">The sequence shown here is derived from an EMBL/GenBank/DDBJ whole genome shotgun (WGS) entry which is preliminary data.</text>
</comment>
<feature type="region of interest" description="Disordered" evidence="3">
    <location>
        <begin position="514"/>
        <end position="540"/>
    </location>
</feature>
<dbReference type="InterPro" id="IPR032460">
    <property type="entry name" value="Symplekin/Pta1_N"/>
</dbReference>
<feature type="compositionally biased region" description="Acidic residues" evidence="3">
    <location>
        <begin position="524"/>
        <end position="540"/>
    </location>
</feature>
<organism evidence="5 6">
    <name type="scientific">Hanseniaspora opuntiae</name>
    <dbReference type="NCBI Taxonomy" id="211096"/>
    <lineage>
        <taxon>Eukaryota</taxon>
        <taxon>Fungi</taxon>
        <taxon>Dikarya</taxon>
        <taxon>Ascomycota</taxon>
        <taxon>Saccharomycotina</taxon>
        <taxon>Saccharomycetes</taxon>
        <taxon>Saccharomycodales</taxon>
        <taxon>Saccharomycodaceae</taxon>
        <taxon>Hanseniaspora</taxon>
    </lineage>
</organism>
<evidence type="ECO:0000256" key="3">
    <source>
        <dbReference type="SAM" id="MobiDB-lite"/>
    </source>
</evidence>
<dbReference type="Pfam" id="PF11935">
    <property type="entry name" value="SYMPK_PTA1_N"/>
    <property type="match status" value="1"/>
</dbReference>
<dbReference type="AlphaFoldDB" id="A0A1E5RSI1"/>
<gene>
    <name evidence="5" type="ORF">AWRI3578_g1102</name>
</gene>
<feature type="compositionally biased region" description="Basic and acidic residues" evidence="3">
    <location>
        <begin position="514"/>
        <end position="523"/>
    </location>
</feature>
<dbReference type="EMBL" id="LPNL01000003">
    <property type="protein sequence ID" value="OEJ89849.1"/>
    <property type="molecule type" value="Genomic_DNA"/>
</dbReference>
<evidence type="ECO:0000313" key="6">
    <source>
        <dbReference type="Proteomes" id="UP000095605"/>
    </source>
</evidence>
<protein>
    <recommendedName>
        <fullName evidence="4">Symplekin/Pta1 N-terminal domain-containing protein</fullName>
    </recommendedName>
</protein>
<comment type="subcellular location">
    <subcellularLocation>
        <location evidence="1">Nucleus</location>
    </subcellularLocation>
</comment>
<feature type="domain" description="Symplekin/Pta1 N-terminal" evidence="4">
    <location>
        <begin position="277"/>
        <end position="364"/>
    </location>
</feature>
<reference evidence="6" key="1">
    <citation type="journal article" date="2016" name="Genome Announc.">
        <title>Genome sequences of three species of Hanseniaspora isolated from spontaneous wine fermentations.</title>
        <authorList>
            <person name="Sternes P.R."/>
            <person name="Lee D."/>
            <person name="Kutyna D.R."/>
            <person name="Borneman A.R."/>
        </authorList>
    </citation>
    <scope>NUCLEOTIDE SEQUENCE [LARGE SCALE GENOMIC DNA]</scope>
    <source>
        <strain evidence="6">AWRI3578</strain>
    </source>
</reference>
<proteinExistence type="predicted"/>
<dbReference type="PANTHER" id="PTHR15245:SF20">
    <property type="entry name" value="SYMPLEKIN"/>
    <property type="match status" value="1"/>
</dbReference>
<sequence length="789" mass="93289">MDIKYKLAITIELNTARIKAEEDKNYDLLFKILDKSFQLINTELISLEDQLSSPYYSKELPELELIDFTIKLFKKLIVDTNNNFQVTEDIQNEKIFKYLPVINDLLNSSLSTSFDSLQPVLKTLLTCLILKVSSFTKYLYQLIVDHDSSDLFNDNTKNLKNLISILINHFQELLRCDSYTKVPPLLQFRDIKIKEKALLCDELNVDDDIVLKERYLVYKNLLITLLLKISINLSEGDLTLGNHINLGTLLLTKRESSFLKNTLVHFDKIAGNIIIYFVTVLIREHFLVYSAFDSILENLFQVIIQRQQFHKPIYLRLLEFQIDKKWQLPNTRVIDFRVEKRNMEKVWKLFIKNSIRGNFVNSTNGVYNADQWKFINELKRYYDGKEEHFKRNRKDWRLDQPFYPNEKDLLFLKQNKKHNVLYRLQNNLLKRKNKDLSINSDNKRLKVKSGFSQLYSQCEPEDQFDMTQIDTNTLLKICLNTFTNDLTFQPILNKLIDVSKSYLEINNDVVSKEDRMYNPYEEKENVEDSEDEETENDTPVEEANTVYNSMGAIVSEDAFELTDEGKKEQIRVLIQNLFKSQIKHDLIMKGASDEMNKTKLLNLESIVTKKPNANVTLIIRLCSQLDDDVIRKQLQEYIMHDTLDMENLMITINYLLEWMNNEWMAAKKTKRGNVNKDEQYEKYYYWLNLTLEDLILKIDNSNKKEFIQLFSGLPMLNLEVFERHFTKLLLDPYKQQLGCMTLKYLLMFRPAMIGDVLVYMEKQVNENKDLDMEVKVQLEQMLSKFNGKK</sequence>
<evidence type="ECO:0000259" key="4">
    <source>
        <dbReference type="Pfam" id="PF11935"/>
    </source>
</evidence>
<dbReference type="OrthoDB" id="3970859at2759"/>